<feature type="domain" description="Secretion system C-terminal sorting" evidence="4">
    <location>
        <begin position="734"/>
        <end position="803"/>
    </location>
</feature>
<dbReference type="OrthoDB" id="1204817at2"/>
<feature type="domain" description="DUF4114" evidence="3">
    <location>
        <begin position="148"/>
        <end position="231"/>
    </location>
</feature>
<gene>
    <name evidence="5" type="ORF">MARIT_2463</name>
</gene>
<feature type="chain" id="PRO_5013843405" description="Secretion system C-terminal sorting domain-containing protein" evidence="2">
    <location>
        <begin position="22"/>
        <end position="810"/>
    </location>
</feature>
<keyword evidence="6" id="KW-1185">Reference proteome</keyword>
<proteinExistence type="predicted"/>
<reference evidence="5 6" key="1">
    <citation type="submission" date="2016-11" db="EMBL/GenBank/DDBJ databases">
        <authorList>
            <person name="Jaros S."/>
            <person name="Januszkiewicz K."/>
            <person name="Wedrychowicz H."/>
        </authorList>
    </citation>
    <scope>NUCLEOTIDE SEQUENCE [LARGE SCALE GENOMIC DNA]</scope>
    <source>
        <strain evidence="5">NCIMB 2154T</strain>
    </source>
</reference>
<feature type="signal peptide" evidence="2">
    <location>
        <begin position="1"/>
        <end position="21"/>
    </location>
</feature>
<evidence type="ECO:0000256" key="2">
    <source>
        <dbReference type="SAM" id="SignalP"/>
    </source>
</evidence>
<evidence type="ECO:0000313" key="5">
    <source>
        <dbReference type="EMBL" id="SFZ84021.1"/>
    </source>
</evidence>
<dbReference type="GeneID" id="47723931"/>
<dbReference type="RefSeq" id="WP_100211614.1">
    <property type="nucleotide sequence ID" value="NZ_CP138495.1"/>
</dbReference>
<sequence length="810" mass="91226">MKKILLSTILFLASWCFTAQNYNYLGTYTADGTPNYLETPGDDVPASTLELINNALPETFQVPTYNPHYITSGYDSDIYVTQTTDVYMTFVDEGAGFRNVIGFYTYDINNPPATAPSDEEITIIFPNNSKWGSGGGLQTGDKVKLGTFNAGTGIGFILISNGWDGNQVTYGYWRLYSNPNFNPETDVSKRHHNVLIKDNDNELIILGYEDIHREHSWCDHDFNDALYYITATNYTDIATTNIVSSDTSTDVYSANLGGFESKGDLSGKMALKNINRLKTNKKATAKQQQQLFNTHARSENDLAIYFPENGMFELEEAYISTSTDLINYANATNVFSVDYYLDDERVSAALVTTTESKIYDHAKHICDRLNGSTLKDVRAVTINGHRMIFSIIERDNGYIEYTVSFSILQGDTENKLLSLWNIGDYPTGAYMNFQIWGKSMGQLSHLINHIITKLSAQKTLVSASNITQHIPTVFISSATYKNKQLQLDFINKSATNNITLNANIRNTEQLDFYNINQEISLTGKYNESITFETGFMFDGGFAILNKENATYDNVYLADGTWGIDYNADKTTVNSYVIHEQIDALNETVYQMERGALVDATTTGTFNLFRYPLPGDLALNTEDFNSIQLKIKNNAPVVISLVTPDINDWEDRWTYTIPVHEEEELISIRFDEFKNQAGSNNGSIDAIKMIMLSVHGTEETPVDFNLDVNEVAFANNTLLSTTTFDLKKHAVFNTPNPFKTSTIIHIPQESNRVTLEVYDLLGRTIYKEVLNTLSNKKSIQYQSSKTNTGLYFYKLTDDANNIFKGKFMTVD</sequence>
<dbReference type="STRING" id="1349785.GCA_000509405_02286"/>
<dbReference type="Pfam" id="PF13448">
    <property type="entry name" value="DUF4114"/>
    <property type="match status" value="1"/>
</dbReference>
<dbReference type="Pfam" id="PF18962">
    <property type="entry name" value="Por_Secre_tail"/>
    <property type="match status" value="1"/>
</dbReference>
<evidence type="ECO:0000259" key="4">
    <source>
        <dbReference type="Pfam" id="PF18962"/>
    </source>
</evidence>
<dbReference type="InterPro" id="IPR026444">
    <property type="entry name" value="Secre_tail"/>
</dbReference>
<dbReference type="InterPro" id="IPR025193">
    <property type="entry name" value="DUF4114"/>
</dbReference>
<keyword evidence="1 2" id="KW-0732">Signal</keyword>
<evidence type="ECO:0008006" key="7">
    <source>
        <dbReference type="Google" id="ProtNLM"/>
    </source>
</evidence>
<dbReference type="Proteomes" id="UP000231564">
    <property type="component" value="Chromosome MARIT"/>
</dbReference>
<evidence type="ECO:0000313" key="6">
    <source>
        <dbReference type="Proteomes" id="UP000231564"/>
    </source>
</evidence>
<evidence type="ECO:0000259" key="3">
    <source>
        <dbReference type="Pfam" id="PF13448"/>
    </source>
</evidence>
<organism evidence="5 6">
    <name type="scientific">Tenacibaculum maritimum NCIMB 2154</name>
    <dbReference type="NCBI Taxonomy" id="1349785"/>
    <lineage>
        <taxon>Bacteria</taxon>
        <taxon>Pseudomonadati</taxon>
        <taxon>Bacteroidota</taxon>
        <taxon>Flavobacteriia</taxon>
        <taxon>Flavobacteriales</taxon>
        <taxon>Flavobacteriaceae</taxon>
        <taxon>Tenacibaculum</taxon>
    </lineage>
</organism>
<name>A0A2H1ED04_9FLAO</name>
<dbReference type="KEGG" id="tmar:MARIT_2463"/>
<dbReference type="EMBL" id="LT634361">
    <property type="protein sequence ID" value="SFZ84021.1"/>
    <property type="molecule type" value="Genomic_DNA"/>
</dbReference>
<evidence type="ECO:0000256" key="1">
    <source>
        <dbReference type="ARBA" id="ARBA00022729"/>
    </source>
</evidence>
<dbReference type="NCBIfam" id="TIGR04183">
    <property type="entry name" value="Por_Secre_tail"/>
    <property type="match status" value="1"/>
</dbReference>
<dbReference type="AlphaFoldDB" id="A0A2H1ED04"/>
<protein>
    <recommendedName>
        <fullName evidence="7">Secretion system C-terminal sorting domain-containing protein</fullName>
    </recommendedName>
</protein>
<accession>A0A2H1ED04</accession>